<reference evidence="3" key="2">
    <citation type="journal article" date="1978" name="Science">
        <title>The genome of simian virus 40.</title>
        <authorList>
            <person name="Reddy V.B."/>
            <person name="Thimmappaya B."/>
            <person name="Dhar R."/>
            <person name="Subramanian K.N."/>
            <person name="Zain B.S."/>
            <person name="Pan J."/>
            <person name="Ghosh P.K."/>
            <person name="Celma M.L."/>
            <person name="Weissman S.M."/>
        </authorList>
    </citation>
    <scope>NUCLEOTIDE SEQUENCE</scope>
    <source>
        <strain evidence="3">Br54</strain>
    </source>
</reference>
<feature type="compositionally biased region" description="Basic and acidic residues" evidence="1">
    <location>
        <begin position="40"/>
        <end position="60"/>
    </location>
</feature>
<evidence type="ECO:0000259" key="2">
    <source>
        <dbReference type="Pfam" id="PF06431"/>
    </source>
</evidence>
<evidence type="ECO:0000313" key="3">
    <source>
        <dbReference type="EMBL" id="AAB59781.2"/>
    </source>
</evidence>
<dbReference type="EMBL" id="M99351">
    <property type="protein sequence ID" value="AAB59781.2"/>
    <property type="molecule type" value="Genomic_DNA"/>
</dbReference>
<organism evidence="3">
    <name type="scientific">Simian virus 40</name>
    <name type="common">SV40</name>
    <dbReference type="NCBI Taxonomy" id="1891767"/>
    <lineage>
        <taxon>Viruses</taxon>
        <taxon>Monodnaviria</taxon>
        <taxon>Shotokuvirae</taxon>
        <taxon>Cossaviricota</taxon>
        <taxon>Papovaviricetes</taxon>
        <taxon>Sepolyvirales</taxon>
        <taxon>Polyomaviridae</taxon>
        <taxon>Betapolyomavirus</taxon>
    </lineage>
</organism>
<accession>Q84334</accession>
<reference evidence="3" key="4">
    <citation type="journal article" date="1992" name="J. Virol.">
        <title>Genetic analysis of simian virus 40 from brains and kidneys of macaque monkeys.</title>
        <authorList>
            <person name="Ilyinskii P.O."/>
            <person name="Daniel M.D."/>
            <person name="Horvath C."/>
            <person name="Desrosiers R.C."/>
        </authorList>
    </citation>
    <scope>NUCLEOTIDE SEQUENCE</scope>
    <source>
        <strain evidence="3">Br54</strain>
    </source>
</reference>
<evidence type="ECO:0000256" key="1">
    <source>
        <dbReference type="SAM" id="MobiDB-lite"/>
    </source>
</evidence>
<dbReference type="GO" id="GO:0005524">
    <property type="term" value="F:ATP binding"/>
    <property type="evidence" value="ECO:0007669"/>
    <property type="project" value="InterPro"/>
</dbReference>
<feature type="domain" description="Large T antigen polyomavirus C-terminal" evidence="2">
    <location>
        <begin position="1"/>
        <end position="78"/>
    </location>
</feature>
<dbReference type="GO" id="GO:0006260">
    <property type="term" value="P:DNA replication"/>
    <property type="evidence" value="ECO:0007669"/>
    <property type="project" value="InterPro"/>
</dbReference>
<organismHost>
    <name type="scientific">Macaca</name>
    <name type="common">macaques</name>
    <dbReference type="NCBI Taxonomy" id="9539"/>
</organismHost>
<dbReference type="GO" id="GO:0003677">
    <property type="term" value="F:DNA binding"/>
    <property type="evidence" value="ECO:0007669"/>
    <property type="project" value="InterPro"/>
</dbReference>
<sequence>MDKEFSLSVYQKVKFNVAMGIGVLDWLRNSDDDDEDSQENADKNEDGGEKNMEDSGHETGIDSQSQGSFQAPQPSQSSQSVHDHNQPYHICRGFTCFKKPPTPPPEPET</sequence>
<feature type="region of interest" description="Disordered" evidence="1">
    <location>
        <begin position="27"/>
        <end position="86"/>
    </location>
</feature>
<dbReference type="InterPro" id="IPR010932">
    <property type="entry name" value="Lg_T_Ag_Polyomavir_C"/>
</dbReference>
<name>Q84334_SV40</name>
<reference evidence="3" key="1">
    <citation type="journal article" date="1978" name="Nature">
        <title>Complete nucleotide sequence of SV40 DNA.</title>
        <authorList>
            <person name="Fiers W."/>
            <person name="Contreras R."/>
            <person name="Haegemann G."/>
            <person name="Rogiers R."/>
            <person name="Van de Voorde A."/>
            <person name="Van Heuverswyn H."/>
            <person name="Van Herreweghe J."/>
            <person name="Volckaert G."/>
            <person name="Ysebaert M."/>
        </authorList>
    </citation>
    <scope>NUCLEOTIDE SEQUENCE</scope>
    <source>
        <strain evidence="3">Br54</strain>
    </source>
</reference>
<reference evidence="3" key="3">
    <citation type="journal article" date="1979" name="Eur. J. Biochem.">
        <title>Nucleotide sequence of the Hind-C fragment of simian virus 40 DNA. Comparison of the 5'-untranslated region of wild-type virus and of some deletion Mutants.</title>
        <authorList>
            <person name="Van Heuverswyn H."/>
            <person name="Fiers W."/>
        </authorList>
    </citation>
    <scope>NUCLEOTIDE SEQUENCE</scope>
    <source>
        <strain evidence="3">Br54</strain>
    </source>
</reference>
<protein>
    <submittedName>
        <fullName evidence="3">Large T antigen</fullName>
    </submittedName>
</protein>
<proteinExistence type="predicted"/>
<feature type="compositionally biased region" description="Low complexity" evidence="1">
    <location>
        <begin position="63"/>
        <end position="80"/>
    </location>
</feature>
<dbReference type="Pfam" id="PF06431">
    <property type="entry name" value="Polyoma_lg_T_C"/>
    <property type="match status" value="1"/>
</dbReference>